<dbReference type="AlphaFoldDB" id="A0A1Y5RWK3"/>
<reference evidence="4 5" key="1">
    <citation type="submission" date="2017-03" db="EMBL/GenBank/DDBJ databases">
        <authorList>
            <person name="Afonso C.L."/>
            <person name="Miller P.J."/>
            <person name="Scott M.A."/>
            <person name="Spackman E."/>
            <person name="Goraichik I."/>
            <person name="Dimitrov K.M."/>
            <person name="Suarez D.L."/>
            <person name="Swayne D.E."/>
        </authorList>
    </citation>
    <scope>NUCLEOTIDE SEQUENCE [LARGE SCALE GENOMIC DNA]</scope>
    <source>
        <strain evidence="4 5">CECT 8397</strain>
    </source>
</reference>
<dbReference type="InterPro" id="IPR003362">
    <property type="entry name" value="Bact_transf"/>
</dbReference>
<proteinExistence type="inferred from homology"/>
<keyword evidence="2" id="KW-0270">Exopolysaccharide synthesis</keyword>
<dbReference type="OrthoDB" id="9808602at2"/>
<evidence type="ECO:0000259" key="3">
    <source>
        <dbReference type="Pfam" id="PF02397"/>
    </source>
</evidence>
<gene>
    <name evidence="4" type="primary">wecA_1</name>
    <name evidence="4" type="ORF">PSJ8397_01129</name>
</gene>
<dbReference type="GO" id="GO:0016780">
    <property type="term" value="F:phosphotransferase activity, for other substituted phosphate groups"/>
    <property type="evidence" value="ECO:0007669"/>
    <property type="project" value="TreeGrafter"/>
</dbReference>
<comment type="similarity">
    <text evidence="1">Belongs to the bacterial sugar transferase family.</text>
</comment>
<dbReference type="EMBL" id="FWFT01000002">
    <property type="protein sequence ID" value="SLN27259.1"/>
    <property type="molecule type" value="Genomic_DNA"/>
</dbReference>
<evidence type="ECO:0000256" key="2">
    <source>
        <dbReference type="ARBA" id="ARBA00023169"/>
    </source>
</evidence>
<keyword evidence="4" id="KW-0808">Transferase</keyword>
<dbReference type="PANTHER" id="PTHR30576:SF10">
    <property type="entry name" value="SLL5057 PROTEIN"/>
    <property type="match status" value="1"/>
</dbReference>
<sequence>MTFHSPFTGTLAPIQALPVKYVPSLRVSLIDAPLDQTVDALLSPGRRRVAFMNAHCFNVMAQDPAYRAAIYSADVVLPDGSGVAMACKMSGVRLTANLNGTDLVPALIAKAAAQGKSVYLLGAKPGVAAKAALELTLRNPGLRVVGTLDGYGQARDEDAVIEDINASGADIVLVAMGVPMQDLWLHRNAHRLNANLTLGVGAAFDFLAGQVSRAPRGLRRLGGEWLWRLAMEPRRLAKRYLIGNVTFLARSARQAASQITMASVLRRTLDVAVAGTAAFLLAPLFAATAIAIKLDSRGPVFFRQTRVGQDGREFPMLKFRSMHQDAEARRADLLASSDRDGICFKSKSDPRITRVGRFIRRFSIDELPQIFNVLRTDMSIVGPRPALPCEVAAYPARALGRLSVKPGITGVWQVSGRANIGFDRMIDMDLAYAKSRTLLLDLILIFMTFRAVLSGRGAH</sequence>
<feature type="domain" description="Bacterial sugar transferase" evidence="3">
    <location>
        <begin position="266"/>
        <end position="453"/>
    </location>
</feature>
<keyword evidence="5" id="KW-1185">Reference proteome</keyword>
<evidence type="ECO:0000313" key="5">
    <source>
        <dbReference type="Proteomes" id="UP000193623"/>
    </source>
</evidence>
<dbReference type="GO" id="GO:0000271">
    <property type="term" value="P:polysaccharide biosynthetic process"/>
    <property type="evidence" value="ECO:0007669"/>
    <property type="project" value="UniProtKB-KW"/>
</dbReference>
<dbReference type="NCBIfam" id="TIGR00696">
    <property type="entry name" value="wecG_tagA_cpsF"/>
    <property type="match status" value="1"/>
</dbReference>
<dbReference type="Pfam" id="PF02397">
    <property type="entry name" value="Bac_transf"/>
    <property type="match status" value="1"/>
</dbReference>
<dbReference type="Pfam" id="PF03808">
    <property type="entry name" value="Glyco_tran_WecG"/>
    <property type="match status" value="1"/>
</dbReference>
<evidence type="ECO:0000313" key="4">
    <source>
        <dbReference type="EMBL" id="SLN27259.1"/>
    </source>
</evidence>
<dbReference type="EC" id="2.7.8.40" evidence="4"/>
<organism evidence="4 5">
    <name type="scientific">Pseudooctadecabacter jejudonensis</name>
    <dbReference type="NCBI Taxonomy" id="1391910"/>
    <lineage>
        <taxon>Bacteria</taxon>
        <taxon>Pseudomonadati</taxon>
        <taxon>Pseudomonadota</taxon>
        <taxon>Alphaproteobacteria</taxon>
        <taxon>Rhodobacterales</taxon>
        <taxon>Paracoccaceae</taxon>
        <taxon>Pseudooctadecabacter</taxon>
    </lineage>
</organism>
<accession>A0A1Y5RWK3</accession>
<dbReference type="Proteomes" id="UP000193623">
    <property type="component" value="Unassembled WGS sequence"/>
</dbReference>
<protein>
    <submittedName>
        <fullName evidence="4">UDP-N-acetylgalactosamine-undecaprenyl-phosphate N-acetylgalactosaminephosphotransferase</fullName>
        <ecNumber evidence="4">2.7.8.40</ecNumber>
    </submittedName>
</protein>
<dbReference type="PANTHER" id="PTHR30576">
    <property type="entry name" value="COLANIC BIOSYNTHESIS UDP-GLUCOSE LIPID CARRIER TRANSFERASE"/>
    <property type="match status" value="1"/>
</dbReference>
<dbReference type="RefSeq" id="WP_085863604.1">
    <property type="nucleotide sequence ID" value="NZ_FWFT01000002.1"/>
</dbReference>
<dbReference type="InterPro" id="IPR004629">
    <property type="entry name" value="WecG_TagA_CpsF"/>
</dbReference>
<evidence type="ECO:0000256" key="1">
    <source>
        <dbReference type="ARBA" id="ARBA00006464"/>
    </source>
</evidence>
<name>A0A1Y5RWK3_9RHOB</name>
<dbReference type="CDD" id="cd06533">
    <property type="entry name" value="Glyco_transf_WecG_TagA"/>
    <property type="match status" value="1"/>
</dbReference>